<keyword evidence="1" id="KW-0479">Metal-binding</keyword>
<evidence type="ECO:0000313" key="3">
    <source>
        <dbReference type="EMBL" id="KAF0554951.1"/>
    </source>
</evidence>
<dbReference type="Proteomes" id="UP000439903">
    <property type="component" value="Unassembled WGS sequence"/>
</dbReference>
<proteinExistence type="predicted"/>
<evidence type="ECO:0000313" key="4">
    <source>
        <dbReference type="Proteomes" id="UP000439903"/>
    </source>
</evidence>
<organism evidence="3 4">
    <name type="scientific">Gigaspora margarita</name>
    <dbReference type="NCBI Taxonomy" id="4874"/>
    <lineage>
        <taxon>Eukaryota</taxon>
        <taxon>Fungi</taxon>
        <taxon>Fungi incertae sedis</taxon>
        <taxon>Mucoromycota</taxon>
        <taxon>Glomeromycotina</taxon>
        <taxon>Glomeromycetes</taxon>
        <taxon>Diversisporales</taxon>
        <taxon>Gigasporaceae</taxon>
        <taxon>Gigaspora</taxon>
    </lineage>
</organism>
<dbReference type="PROSITE" id="PS00028">
    <property type="entry name" value="ZINC_FINGER_C2H2_1"/>
    <property type="match status" value="1"/>
</dbReference>
<reference evidence="3 4" key="1">
    <citation type="journal article" date="2019" name="Environ. Microbiol.">
        <title>At the nexus of three kingdoms: the genome of the mycorrhizal fungus Gigaspora margarita provides insights into plant, endobacterial and fungal interactions.</title>
        <authorList>
            <person name="Venice F."/>
            <person name="Ghignone S."/>
            <person name="Salvioli di Fossalunga A."/>
            <person name="Amselem J."/>
            <person name="Novero M."/>
            <person name="Xianan X."/>
            <person name="Sedzielewska Toro K."/>
            <person name="Morin E."/>
            <person name="Lipzen A."/>
            <person name="Grigoriev I.V."/>
            <person name="Henrissat B."/>
            <person name="Martin F.M."/>
            <person name="Bonfante P."/>
        </authorList>
    </citation>
    <scope>NUCLEOTIDE SEQUENCE [LARGE SCALE GENOMIC DNA]</scope>
    <source>
        <strain evidence="3 4">BEG34</strain>
    </source>
</reference>
<sequence length="202" mass="23853">MYKCPELDCDRYFSCYSSFRNHVKTHNNIIEKFFQEITIKKGNEIDSLVFDSKREIENNEPGLEDKLDGEIDKIANNLESGYSNERSNKDNEVYNKIFNKIDENEVNELEFEEDEIDEMDEIEIRIVECQLFEVEPSLVFESLNGRLTENVSNFPSEEFVSCDNTILPTSIQQRKQFLDQIMVPHISFKRVSIVDYEEKYTI</sequence>
<keyword evidence="1" id="KW-0862">Zinc</keyword>
<dbReference type="SMART" id="SM00355">
    <property type="entry name" value="ZnF_C2H2"/>
    <property type="match status" value="1"/>
</dbReference>
<keyword evidence="1" id="KW-0863">Zinc-finger</keyword>
<evidence type="ECO:0000256" key="1">
    <source>
        <dbReference type="PROSITE-ProRule" id="PRU00042"/>
    </source>
</evidence>
<dbReference type="EMBL" id="WTPW01000045">
    <property type="protein sequence ID" value="KAF0554951.1"/>
    <property type="molecule type" value="Genomic_DNA"/>
</dbReference>
<dbReference type="InterPro" id="IPR013087">
    <property type="entry name" value="Znf_C2H2_type"/>
</dbReference>
<feature type="domain" description="C2H2-type" evidence="2">
    <location>
        <begin position="2"/>
        <end position="28"/>
    </location>
</feature>
<protein>
    <submittedName>
        <fullName evidence="3">Zn-finger domain-containing protein</fullName>
    </submittedName>
</protein>
<accession>A0A8H4B2M6</accession>
<dbReference type="AlphaFoldDB" id="A0A8H4B2M6"/>
<dbReference type="OrthoDB" id="2479416at2759"/>
<evidence type="ECO:0000259" key="2">
    <source>
        <dbReference type="PROSITE" id="PS50157"/>
    </source>
</evidence>
<dbReference type="GO" id="GO:0008270">
    <property type="term" value="F:zinc ion binding"/>
    <property type="evidence" value="ECO:0007669"/>
    <property type="project" value="UniProtKB-KW"/>
</dbReference>
<comment type="caution">
    <text evidence="3">The sequence shown here is derived from an EMBL/GenBank/DDBJ whole genome shotgun (WGS) entry which is preliminary data.</text>
</comment>
<dbReference type="PROSITE" id="PS50157">
    <property type="entry name" value="ZINC_FINGER_C2H2_2"/>
    <property type="match status" value="1"/>
</dbReference>
<gene>
    <name evidence="3" type="ORF">F8M41_018311</name>
</gene>
<name>A0A8H4B2M6_GIGMA</name>
<keyword evidence="4" id="KW-1185">Reference proteome</keyword>